<feature type="region of interest" description="Disordered" evidence="1">
    <location>
        <begin position="1"/>
        <end position="191"/>
    </location>
</feature>
<dbReference type="AlphaFoldDB" id="A0AA39Y160"/>
<protein>
    <submittedName>
        <fullName evidence="2">Uncharacterized protein</fullName>
    </submittedName>
</protein>
<name>A0AA39Y160_9PEZI</name>
<feature type="compositionally biased region" description="Low complexity" evidence="1">
    <location>
        <begin position="121"/>
        <end position="142"/>
    </location>
</feature>
<gene>
    <name evidence="2" type="ORF">B0T16DRAFT_460182</name>
</gene>
<keyword evidence="3" id="KW-1185">Reference proteome</keyword>
<accession>A0AA39Y160</accession>
<dbReference type="EMBL" id="JAULSV010000005">
    <property type="protein sequence ID" value="KAK0644098.1"/>
    <property type="molecule type" value="Genomic_DNA"/>
</dbReference>
<sequence>MSGNGENESQENLLPSTSESASGTTSSPSSKHASGTGTTGTKAAGPSKRKVRDPEPFWKKAGKDDKYKFGRDMVNPNPPGLEVYNVWAKADKTAKSSWDGNRYKKSHDGSSKSHSSRHSSGHSTSHKGSSGHSSGRSSRQGSQPPSGAQTPRPYFPPPDSPQYAQGMTADPQEMYTSPAPSTGPPRMNARPQMPAHLVTATRSAQRQDQPIAYTPVTNVVYAQHRRTVAREPYEAGSQGGDGVDGGYDDGGYDDGGYDDGGYDGGYHDGYDDGDGGQNYNIPLPGPPPPPPAGW</sequence>
<evidence type="ECO:0000256" key="1">
    <source>
        <dbReference type="SAM" id="MobiDB-lite"/>
    </source>
</evidence>
<dbReference type="Proteomes" id="UP001174936">
    <property type="component" value="Unassembled WGS sequence"/>
</dbReference>
<reference evidence="2" key="1">
    <citation type="submission" date="2023-06" db="EMBL/GenBank/DDBJ databases">
        <title>Genome-scale phylogeny and comparative genomics of the fungal order Sordariales.</title>
        <authorList>
            <consortium name="Lawrence Berkeley National Laboratory"/>
            <person name="Hensen N."/>
            <person name="Bonometti L."/>
            <person name="Westerberg I."/>
            <person name="Brannstrom I.O."/>
            <person name="Guillou S."/>
            <person name="Cros-Aarteil S."/>
            <person name="Calhoun S."/>
            <person name="Haridas S."/>
            <person name="Kuo A."/>
            <person name="Mondo S."/>
            <person name="Pangilinan J."/>
            <person name="Riley R."/>
            <person name="Labutti K."/>
            <person name="Andreopoulos B."/>
            <person name="Lipzen A."/>
            <person name="Chen C."/>
            <person name="Yanf M."/>
            <person name="Daum C."/>
            <person name="Ng V."/>
            <person name="Clum A."/>
            <person name="Steindorff A."/>
            <person name="Ohm R."/>
            <person name="Martin F."/>
            <person name="Silar P."/>
            <person name="Natvig D."/>
            <person name="Lalanne C."/>
            <person name="Gautier V."/>
            <person name="Ament-Velasquez S.L."/>
            <person name="Kruys A."/>
            <person name="Hutchinson M.I."/>
            <person name="Powell A.J."/>
            <person name="Barry K."/>
            <person name="Miller A.N."/>
            <person name="Grigoriev I.V."/>
            <person name="Debuchy R."/>
            <person name="Gladieux P."/>
            <person name="Thoren M.H."/>
            <person name="Johannesson H."/>
        </authorList>
    </citation>
    <scope>NUCLEOTIDE SEQUENCE</scope>
    <source>
        <strain evidence="2">SMH2532-1</strain>
    </source>
</reference>
<organism evidence="2 3">
    <name type="scientific">Cercophora newfieldiana</name>
    <dbReference type="NCBI Taxonomy" id="92897"/>
    <lineage>
        <taxon>Eukaryota</taxon>
        <taxon>Fungi</taxon>
        <taxon>Dikarya</taxon>
        <taxon>Ascomycota</taxon>
        <taxon>Pezizomycotina</taxon>
        <taxon>Sordariomycetes</taxon>
        <taxon>Sordariomycetidae</taxon>
        <taxon>Sordariales</taxon>
        <taxon>Lasiosphaeriaceae</taxon>
        <taxon>Cercophora</taxon>
    </lineage>
</organism>
<feature type="compositionally biased region" description="Low complexity" evidence="1">
    <location>
        <begin position="16"/>
        <end position="46"/>
    </location>
</feature>
<feature type="compositionally biased region" description="Acidic residues" evidence="1">
    <location>
        <begin position="246"/>
        <end position="261"/>
    </location>
</feature>
<comment type="caution">
    <text evidence="2">The sequence shown here is derived from an EMBL/GenBank/DDBJ whole genome shotgun (WGS) entry which is preliminary data.</text>
</comment>
<feature type="compositionally biased region" description="Basic and acidic residues" evidence="1">
    <location>
        <begin position="52"/>
        <end position="71"/>
    </location>
</feature>
<evidence type="ECO:0000313" key="2">
    <source>
        <dbReference type="EMBL" id="KAK0644098.1"/>
    </source>
</evidence>
<feature type="compositionally biased region" description="Polar residues" evidence="1">
    <location>
        <begin position="1"/>
        <end position="15"/>
    </location>
</feature>
<evidence type="ECO:0000313" key="3">
    <source>
        <dbReference type="Proteomes" id="UP001174936"/>
    </source>
</evidence>
<proteinExistence type="predicted"/>
<feature type="compositionally biased region" description="Pro residues" evidence="1">
    <location>
        <begin position="283"/>
        <end position="294"/>
    </location>
</feature>
<feature type="region of interest" description="Disordered" evidence="1">
    <location>
        <begin position="228"/>
        <end position="294"/>
    </location>
</feature>